<dbReference type="InterPro" id="IPR036249">
    <property type="entry name" value="Thioredoxin-like_sf"/>
</dbReference>
<dbReference type="InterPro" id="IPR029760">
    <property type="entry name" value="GPX_CS"/>
</dbReference>
<dbReference type="PROSITE" id="PS51355">
    <property type="entry name" value="GLUTATHIONE_PEROXID_3"/>
    <property type="match status" value="1"/>
</dbReference>
<dbReference type="GO" id="GO:0004601">
    <property type="term" value="F:peroxidase activity"/>
    <property type="evidence" value="ECO:0007669"/>
    <property type="project" value="UniProtKB-KW"/>
</dbReference>
<evidence type="ECO:0000256" key="2">
    <source>
        <dbReference type="ARBA" id="ARBA00022559"/>
    </source>
</evidence>
<comment type="similarity">
    <text evidence="1 5">Belongs to the glutathione peroxidase family.</text>
</comment>
<dbReference type="GO" id="GO:0034599">
    <property type="term" value="P:cellular response to oxidative stress"/>
    <property type="evidence" value="ECO:0007669"/>
    <property type="project" value="TreeGrafter"/>
</dbReference>
<reference evidence="6 7" key="1">
    <citation type="journal article" date="2019" name="Appl. Microbiol. Biotechnol.">
        <title>Uncovering carbohydrate metabolism through a genotype-phenotype association study of 56 lactic acid bacteria genomes.</title>
        <authorList>
            <person name="Buron-Moles G."/>
            <person name="Chailyan A."/>
            <person name="Dolejs I."/>
            <person name="Forster J."/>
            <person name="Miks M.H."/>
        </authorList>
    </citation>
    <scope>NUCLEOTIDE SEQUENCE [LARGE SCALE GENOMIC DNA]</scope>
    <source>
        <strain evidence="6 7">ATCC 49373</strain>
    </source>
</reference>
<evidence type="ECO:0000256" key="3">
    <source>
        <dbReference type="ARBA" id="ARBA00023002"/>
    </source>
</evidence>
<keyword evidence="7" id="KW-1185">Reference proteome</keyword>
<dbReference type="Gene3D" id="3.40.30.10">
    <property type="entry name" value="Glutaredoxin"/>
    <property type="match status" value="1"/>
</dbReference>
<dbReference type="PROSITE" id="PS00460">
    <property type="entry name" value="GLUTATHIONE_PEROXID_1"/>
    <property type="match status" value="1"/>
</dbReference>
<dbReference type="PANTHER" id="PTHR11592:SF78">
    <property type="entry name" value="GLUTATHIONE PEROXIDASE"/>
    <property type="match status" value="1"/>
</dbReference>
<dbReference type="PRINTS" id="PR01011">
    <property type="entry name" value="GLUTPROXDASE"/>
</dbReference>
<proteinExistence type="inferred from homology"/>
<dbReference type="AlphaFoldDB" id="A0A4R5NDQ4"/>
<comment type="caution">
    <text evidence="6">The sequence shown here is derived from an EMBL/GenBank/DDBJ whole genome shotgun (WGS) entry which is preliminary data.</text>
</comment>
<evidence type="ECO:0000256" key="5">
    <source>
        <dbReference type="RuleBase" id="RU000499"/>
    </source>
</evidence>
<dbReference type="PROSITE" id="PS00763">
    <property type="entry name" value="GLUTATHIONE_PEROXID_2"/>
    <property type="match status" value="1"/>
</dbReference>
<dbReference type="Proteomes" id="UP000294854">
    <property type="component" value="Unassembled WGS sequence"/>
</dbReference>
<dbReference type="PIRSF" id="PIRSF000303">
    <property type="entry name" value="Glutathion_perox"/>
    <property type="match status" value="1"/>
</dbReference>
<dbReference type="EMBL" id="PUFO01000103">
    <property type="protein sequence ID" value="TDG71669.1"/>
    <property type="molecule type" value="Genomic_DNA"/>
</dbReference>
<evidence type="ECO:0000256" key="4">
    <source>
        <dbReference type="PIRSR" id="PIRSR000303-1"/>
    </source>
</evidence>
<dbReference type="RefSeq" id="WP_010619864.1">
    <property type="nucleotide sequence ID" value="NZ_CP042371.1"/>
</dbReference>
<organism evidence="6 7">
    <name type="scientific">Secundilactobacillus malefermentans</name>
    <dbReference type="NCBI Taxonomy" id="176292"/>
    <lineage>
        <taxon>Bacteria</taxon>
        <taxon>Bacillati</taxon>
        <taxon>Bacillota</taxon>
        <taxon>Bacilli</taxon>
        <taxon>Lactobacillales</taxon>
        <taxon>Lactobacillaceae</taxon>
        <taxon>Secundilactobacillus</taxon>
    </lineage>
</organism>
<keyword evidence="2 5" id="KW-0575">Peroxidase</keyword>
<feature type="active site" evidence="4">
    <location>
        <position position="35"/>
    </location>
</feature>
<sequence length="158" mass="17850">MSIYDYDVTLENGEKYSMAKYRGKTLIIVNTATKCGFAPQFKQLEAIYQDYKDKDVIVLGFPSNQFKQEVSDSSAAAEACRMTYGVNFPMHTIHDVNGHDALPLFDFLKREAPGTLGKAIKWNFTKFIVNRNGDVVQRYAPKTSPLKMLPELNELVGN</sequence>
<gene>
    <name evidence="6" type="ORF">C5L31_000472</name>
</gene>
<dbReference type="PANTHER" id="PTHR11592">
    <property type="entry name" value="GLUTATHIONE PEROXIDASE"/>
    <property type="match status" value="1"/>
</dbReference>
<name>A0A4R5NDQ4_9LACO</name>
<dbReference type="SUPFAM" id="SSF52833">
    <property type="entry name" value="Thioredoxin-like"/>
    <property type="match status" value="1"/>
</dbReference>
<dbReference type="STRING" id="1122149.FD44_GL001176"/>
<dbReference type="OrthoDB" id="9789406at2"/>
<protein>
    <recommendedName>
        <fullName evidence="5">Glutathione peroxidase</fullName>
    </recommendedName>
</protein>
<dbReference type="InterPro" id="IPR000889">
    <property type="entry name" value="Glutathione_peroxidase"/>
</dbReference>
<dbReference type="CDD" id="cd00340">
    <property type="entry name" value="GSH_Peroxidase"/>
    <property type="match status" value="1"/>
</dbReference>
<accession>A0A4R5NDQ4</accession>
<evidence type="ECO:0000313" key="7">
    <source>
        <dbReference type="Proteomes" id="UP000294854"/>
    </source>
</evidence>
<dbReference type="InterPro" id="IPR029759">
    <property type="entry name" value="GPX_AS"/>
</dbReference>
<keyword evidence="3 5" id="KW-0560">Oxidoreductase</keyword>
<dbReference type="Pfam" id="PF00255">
    <property type="entry name" value="GSHPx"/>
    <property type="match status" value="1"/>
</dbReference>
<evidence type="ECO:0000256" key="1">
    <source>
        <dbReference type="ARBA" id="ARBA00006926"/>
    </source>
</evidence>
<evidence type="ECO:0000313" key="6">
    <source>
        <dbReference type="EMBL" id="TDG71669.1"/>
    </source>
</evidence>